<accession>A0AAV2H9H2</accession>
<evidence type="ECO:0000256" key="8">
    <source>
        <dbReference type="ARBA" id="ARBA00045373"/>
    </source>
</evidence>
<evidence type="ECO:0000259" key="11">
    <source>
        <dbReference type="Pfam" id="PF25084"/>
    </source>
</evidence>
<dbReference type="GO" id="GO:0005085">
    <property type="term" value="F:guanyl-nucleotide exchange factor activity"/>
    <property type="evidence" value="ECO:0007669"/>
    <property type="project" value="TreeGrafter"/>
</dbReference>
<organism evidence="12 13">
    <name type="scientific">Lymnaea stagnalis</name>
    <name type="common">Great pond snail</name>
    <name type="synonym">Helix stagnalis</name>
    <dbReference type="NCBI Taxonomy" id="6523"/>
    <lineage>
        <taxon>Eukaryota</taxon>
        <taxon>Metazoa</taxon>
        <taxon>Spiralia</taxon>
        <taxon>Lophotrochozoa</taxon>
        <taxon>Mollusca</taxon>
        <taxon>Gastropoda</taxon>
        <taxon>Heterobranchia</taxon>
        <taxon>Euthyneura</taxon>
        <taxon>Panpulmonata</taxon>
        <taxon>Hygrophila</taxon>
        <taxon>Lymnaeoidea</taxon>
        <taxon>Lymnaeidae</taxon>
        <taxon>Lymnaea</taxon>
    </lineage>
</organism>
<evidence type="ECO:0000256" key="1">
    <source>
        <dbReference type="ARBA" id="ARBA00004514"/>
    </source>
</evidence>
<evidence type="ECO:0000313" key="12">
    <source>
        <dbReference type="EMBL" id="CAL1529831.1"/>
    </source>
</evidence>
<proteinExistence type="inferred from homology"/>
<dbReference type="AlphaFoldDB" id="A0AAV2H9H2"/>
<evidence type="ECO:0000256" key="9">
    <source>
        <dbReference type="ARBA" id="ARBA00046432"/>
    </source>
</evidence>
<keyword evidence="13" id="KW-1185">Reference proteome</keyword>
<evidence type="ECO:0000256" key="7">
    <source>
        <dbReference type="ARBA" id="ARBA00044229"/>
    </source>
</evidence>
<dbReference type="Gene3D" id="2.160.10.10">
    <property type="entry name" value="Hexapeptide repeat proteins"/>
    <property type="match status" value="1"/>
</dbReference>
<dbReference type="Pfam" id="PF00483">
    <property type="entry name" value="NTP_transferase"/>
    <property type="match status" value="1"/>
</dbReference>
<name>A0AAV2H9H2_LYMST</name>
<comment type="similarity">
    <text evidence="2">Belongs to the eIF-2B gamma/epsilon subunits family.</text>
</comment>
<comment type="subcellular location">
    <subcellularLocation>
        <location evidence="1">Cytoplasm</location>
        <location evidence="1">Cytosol</location>
    </subcellularLocation>
</comment>
<dbReference type="Gene3D" id="3.90.550.10">
    <property type="entry name" value="Spore Coat Polysaccharide Biosynthesis Protein SpsA, Chain A"/>
    <property type="match status" value="1"/>
</dbReference>
<feature type="domain" description="Nucleotidyl transferase" evidence="10">
    <location>
        <begin position="9"/>
        <end position="141"/>
    </location>
</feature>
<dbReference type="InterPro" id="IPR029044">
    <property type="entry name" value="Nucleotide-diphossugar_trans"/>
</dbReference>
<feature type="domain" description="EIF2B subunit epsilon/gamma LbH" evidence="11">
    <location>
        <begin position="374"/>
        <end position="459"/>
    </location>
</feature>
<evidence type="ECO:0000256" key="2">
    <source>
        <dbReference type="ARBA" id="ARBA00007878"/>
    </source>
</evidence>
<evidence type="ECO:0000256" key="5">
    <source>
        <dbReference type="ARBA" id="ARBA00022917"/>
    </source>
</evidence>
<comment type="subunit">
    <text evidence="9">Component of the translation initiation factor 2B (eIF2B) complex which is a heterodecamer of two sets of five different subunits: alpha, beta, gamma, delta and epsilon. Subunits alpha, beta and delta comprise a regulatory subcomplex and subunits epsilon and gamma comprise a catalytic subcomplex. Within the complex, the hexameric regulatory complex resides at the center, with the two heterodimeric catalytic subcomplexes bound on opposite sides.</text>
</comment>
<dbReference type="EMBL" id="CAXITT010000056">
    <property type="protein sequence ID" value="CAL1529831.1"/>
    <property type="molecule type" value="Genomic_DNA"/>
</dbReference>
<dbReference type="PANTHER" id="PTHR45989">
    <property type="entry name" value="TRANSLATION INITIATION FACTOR EIF-2B SUBUNIT GAMMA"/>
    <property type="match status" value="1"/>
</dbReference>
<dbReference type="InterPro" id="IPR005835">
    <property type="entry name" value="NTP_transferase_dom"/>
</dbReference>
<gene>
    <name evidence="12" type="ORF">GSLYS_00003965001</name>
</gene>
<reference evidence="12 13" key="1">
    <citation type="submission" date="2024-04" db="EMBL/GenBank/DDBJ databases">
        <authorList>
            <consortium name="Genoscope - CEA"/>
            <person name="William W."/>
        </authorList>
    </citation>
    <scope>NUCLEOTIDE SEQUENCE [LARGE SCALE GENOMIC DNA]</scope>
</reference>
<dbReference type="Proteomes" id="UP001497497">
    <property type="component" value="Unassembled WGS sequence"/>
</dbReference>
<dbReference type="GO" id="GO:0005829">
    <property type="term" value="C:cytosol"/>
    <property type="evidence" value="ECO:0007669"/>
    <property type="project" value="UniProtKB-SubCell"/>
</dbReference>
<keyword evidence="4" id="KW-0396">Initiation factor</keyword>
<dbReference type="GO" id="GO:0003743">
    <property type="term" value="F:translation initiation factor activity"/>
    <property type="evidence" value="ECO:0007669"/>
    <property type="project" value="UniProtKB-KW"/>
</dbReference>
<protein>
    <recommendedName>
        <fullName evidence="6">Translation initiation factor eIF2B subunit gamma</fullName>
    </recommendedName>
    <alternativeName>
        <fullName evidence="7">eIF2B GDP-GTP exchange factor subunit gamma</fullName>
    </alternativeName>
</protein>
<evidence type="ECO:0000313" key="13">
    <source>
        <dbReference type="Proteomes" id="UP001497497"/>
    </source>
</evidence>
<evidence type="ECO:0000259" key="10">
    <source>
        <dbReference type="Pfam" id="PF00483"/>
    </source>
</evidence>
<dbReference type="InterPro" id="IPR051960">
    <property type="entry name" value="eIF2B_gamma"/>
</dbReference>
<dbReference type="GO" id="GO:0005851">
    <property type="term" value="C:eukaryotic translation initiation factor 2B complex"/>
    <property type="evidence" value="ECO:0007669"/>
    <property type="project" value="TreeGrafter"/>
</dbReference>
<keyword evidence="3" id="KW-0963">Cytoplasm</keyword>
<sequence length="481" mass="53349">MSNPGECIAVIMAAGTGSRMTDLTHQCPKPLLPMGRFPMIWYPIRSLEKAGFSDIIIITRQGWHDQIQNALSVDGIPVRARLEYIEIQDSDEGGTADSLRLIADKVKTNVLVVTSDLISDCDFSELMAVHRKHGSSVTALLSQLPTTLTADTPVPGFKSKQRNMAAEKISIGFDANNMEHILYWKAQIDMEDELIAFSKKFLDRFPCSRIQSAWTDCHVYMINKFVVKYLQEKRELNTIQGELIPLVVRKQMSTYITDSPKDDADMNSPNGDGKLKKDLIDFAVKFDNELISWGKNLSLTSNTFGQSKDAPQKDLIKCYAYRQTSGFCVRANNIAAYFEACKQMPRLITKFVTTKKSDELPNMPESTSIKPKSQAGIVGADCMLGECVTIGEKVSIKKSVIGKHCKIGDKVKITNSVIMGHVNIQESSNITNCIIADSANIGDKCELIGCIVGQNQSISTMSKYTNEVLSNTSQMMEVPLE</sequence>
<evidence type="ECO:0000256" key="3">
    <source>
        <dbReference type="ARBA" id="ARBA00022490"/>
    </source>
</evidence>
<keyword evidence="5" id="KW-0648">Protein biosynthesis</keyword>
<comment type="function">
    <text evidence="8">Acts as a component of the translation initiation factor 2B (eIF2B) complex, which catalyzes the exchange of GDP for GTP on the eukaryotic initiation factor 2 (eIF2) complex gamma subunit. Its guanine nucleotide exchange factor activity is repressed when bound to eIF2 complex phosphorylated on the alpha subunit, thereby limiting the amount of methionyl-initiator methionine tRNA available to the ribosome and consequently global translation is repressed.</text>
</comment>
<dbReference type="InterPro" id="IPR056764">
    <property type="entry name" value="LbH_EIF2B3/5"/>
</dbReference>
<dbReference type="Pfam" id="PF25084">
    <property type="entry name" value="LbH_EIF2B"/>
    <property type="match status" value="1"/>
</dbReference>
<evidence type="ECO:0000256" key="4">
    <source>
        <dbReference type="ARBA" id="ARBA00022540"/>
    </source>
</evidence>
<dbReference type="PANTHER" id="PTHR45989:SF1">
    <property type="entry name" value="TRANSLATION INITIATION FACTOR EIF-2B SUBUNIT GAMMA"/>
    <property type="match status" value="1"/>
</dbReference>
<dbReference type="SUPFAM" id="SSF53448">
    <property type="entry name" value="Nucleotide-diphospho-sugar transferases"/>
    <property type="match status" value="1"/>
</dbReference>
<comment type="caution">
    <text evidence="12">The sequence shown here is derived from an EMBL/GenBank/DDBJ whole genome shotgun (WGS) entry which is preliminary data.</text>
</comment>
<dbReference type="GO" id="GO:0002183">
    <property type="term" value="P:cytoplasmic translational initiation"/>
    <property type="evidence" value="ECO:0007669"/>
    <property type="project" value="TreeGrafter"/>
</dbReference>
<dbReference type="CDD" id="cd04652">
    <property type="entry name" value="LbH_eIF2B_gamma_C"/>
    <property type="match status" value="1"/>
</dbReference>
<evidence type="ECO:0000256" key="6">
    <source>
        <dbReference type="ARBA" id="ARBA00044196"/>
    </source>
</evidence>